<sequence>MSNAEDSILYFCSSCAWLALLKRLSNDTEEAVIQNINKTISINLTKFRLISFHNIHYYLKIFQFEICIFELGNFKNLKRFIILKSQKIQSSIETIIIFSRKTPNIGTD</sequence>
<evidence type="ECO:0000313" key="2">
    <source>
        <dbReference type="Proteomes" id="UP000276133"/>
    </source>
</evidence>
<reference evidence="1 2" key="1">
    <citation type="journal article" date="2018" name="Sci. Rep.">
        <title>Genomic signatures of local adaptation to the degree of environmental predictability in rotifers.</title>
        <authorList>
            <person name="Franch-Gras L."/>
            <person name="Hahn C."/>
            <person name="Garcia-Roger E.M."/>
            <person name="Carmona M.J."/>
            <person name="Serra M."/>
            <person name="Gomez A."/>
        </authorList>
    </citation>
    <scope>NUCLEOTIDE SEQUENCE [LARGE SCALE GENOMIC DNA]</scope>
    <source>
        <strain evidence="1">HYR1</strain>
    </source>
</reference>
<proteinExistence type="predicted"/>
<evidence type="ECO:0000313" key="1">
    <source>
        <dbReference type="EMBL" id="RNA41506.1"/>
    </source>
</evidence>
<organism evidence="1 2">
    <name type="scientific">Brachionus plicatilis</name>
    <name type="common">Marine rotifer</name>
    <name type="synonym">Brachionus muelleri</name>
    <dbReference type="NCBI Taxonomy" id="10195"/>
    <lineage>
        <taxon>Eukaryota</taxon>
        <taxon>Metazoa</taxon>
        <taxon>Spiralia</taxon>
        <taxon>Gnathifera</taxon>
        <taxon>Rotifera</taxon>
        <taxon>Eurotatoria</taxon>
        <taxon>Monogononta</taxon>
        <taxon>Pseudotrocha</taxon>
        <taxon>Ploima</taxon>
        <taxon>Brachionidae</taxon>
        <taxon>Brachionus</taxon>
    </lineage>
</organism>
<keyword evidence="2" id="KW-1185">Reference proteome</keyword>
<protein>
    <submittedName>
        <fullName evidence="1">Uncharacterized protein</fullName>
    </submittedName>
</protein>
<dbReference type="AlphaFoldDB" id="A0A3M7T0F5"/>
<dbReference type="EMBL" id="REGN01000494">
    <property type="protein sequence ID" value="RNA41506.1"/>
    <property type="molecule type" value="Genomic_DNA"/>
</dbReference>
<name>A0A3M7T0F5_BRAPC</name>
<gene>
    <name evidence="1" type="ORF">BpHYR1_015487</name>
</gene>
<dbReference type="Proteomes" id="UP000276133">
    <property type="component" value="Unassembled WGS sequence"/>
</dbReference>
<comment type="caution">
    <text evidence="1">The sequence shown here is derived from an EMBL/GenBank/DDBJ whole genome shotgun (WGS) entry which is preliminary data.</text>
</comment>
<accession>A0A3M7T0F5</accession>